<evidence type="ECO:0000256" key="1">
    <source>
        <dbReference type="SAM" id="SignalP"/>
    </source>
</evidence>
<protein>
    <recommendedName>
        <fullName evidence="4">DUF1329 domain-containing protein</fullName>
    </recommendedName>
</protein>
<accession>A0ABM8WCJ9</accession>
<keyword evidence="1" id="KW-0732">Signal</keyword>
<evidence type="ECO:0000313" key="2">
    <source>
        <dbReference type="EMBL" id="CAG9164783.1"/>
    </source>
</evidence>
<comment type="caution">
    <text evidence="2">The sequence shown here is derived from an EMBL/GenBank/DDBJ whole genome shotgun (WGS) entry which is preliminary data.</text>
</comment>
<dbReference type="Pfam" id="PF07044">
    <property type="entry name" value="DUF1329"/>
    <property type="match status" value="1"/>
</dbReference>
<evidence type="ECO:0008006" key="4">
    <source>
        <dbReference type="Google" id="ProtNLM"/>
    </source>
</evidence>
<keyword evidence="3" id="KW-1185">Reference proteome</keyword>
<sequence length="419" mass="46862">MHPISKKALALCAIAALSAAATMAGAAELPAGTVIDKANLDKIKSDTFDGHTIASLLTDKLEWQIRNTGLKIPLGHAKPVQLDPKYIEATKKNAGKAQFDEKTREVTGWVAGIPFPEVSQGDPFAGDKLVWNFYYASPEGDVINNKATFLMISGDKGLESTQDWLFERYYMKGRISGDKPVLGDGSILSKTLFVATAPEDIKGVGTFTIRYDSPKLEDSWAYIKSARRTRRLSGGAWMDPVGGLDVLNDDIYVWNARPSWYPKVKLVGRRWILAISDAKLGYNASKKGTPEEWKTVDLSNPPYWNPVQTWQPREVWVIEGTPPAEHPYGKKVVYMDVNYPRIYMGEAYDKKGEFWKFINFHMTPSMGEDGTKYSSSIQGDIIDFKARHASIYLFRGYKLNEAKIKETDMSYSALESIAK</sequence>
<dbReference type="Proteomes" id="UP000701702">
    <property type="component" value="Unassembled WGS sequence"/>
</dbReference>
<organism evidence="2 3">
    <name type="scientific">Cupriavidus pinatubonensis</name>
    <dbReference type="NCBI Taxonomy" id="248026"/>
    <lineage>
        <taxon>Bacteria</taxon>
        <taxon>Pseudomonadati</taxon>
        <taxon>Pseudomonadota</taxon>
        <taxon>Betaproteobacteria</taxon>
        <taxon>Burkholderiales</taxon>
        <taxon>Burkholderiaceae</taxon>
        <taxon>Cupriavidus</taxon>
    </lineage>
</organism>
<dbReference type="Gene3D" id="2.50.20.10">
    <property type="entry name" value="Lipoprotein localisation LolA/LolB/LppX"/>
    <property type="match status" value="1"/>
</dbReference>
<feature type="chain" id="PRO_5046215571" description="DUF1329 domain-containing protein" evidence="1">
    <location>
        <begin position="27"/>
        <end position="419"/>
    </location>
</feature>
<reference evidence="2 3" key="1">
    <citation type="submission" date="2021-08" db="EMBL/GenBank/DDBJ databases">
        <authorList>
            <person name="Peeters C."/>
        </authorList>
    </citation>
    <scope>NUCLEOTIDE SEQUENCE [LARGE SCALE GENOMIC DNA]</scope>
    <source>
        <strain evidence="2 3">LMG 23994</strain>
    </source>
</reference>
<evidence type="ECO:0000313" key="3">
    <source>
        <dbReference type="Proteomes" id="UP000701702"/>
    </source>
</evidence>
<feature type="signal peptide" evidence="1">
    <location>
        <begin position="1"/>
        <end position="26"/>
    </location>
</feature>
<dbReference type="EMBL" id="CAJZAF010000002">
    <property type="protein sequence ID" value="CAG9164783.1"/>
    <property type="molecule type" value="Genomic_DNA"/>
</dbReference>
<dbReference type="CDD" id="cd16329">
    <property type="entry name" value="LolA_like"/>
    <property type="match status" value="1"/>
</dbReference>
<gene>
    <name evidence="2" type="ORF">LMG23994_00617</name>
</gene>
<dbReference type="RefSeq" id="WP_223999628.1">
    <property type="nucleotide sequence ID" value="NZ_CAJZAF010000002.1"/>
</dbReference>
<dbReference type="InterPro" id="IPR010752">
    <property type="entry name" value="DUF1329"/>
</dbReference>
<name>A0ABM8WCJ9_9BURK</name>
<proteinExistence type="predicted"/>